<organism evidence="2 3">
    <name type="scientific">Streptomyces pini</name>
    <dbReference type="NCBI Taxonomy" id="1520580"/>
    <lineage>
        <taxon>Bacteria</taxon>
        <taxon>Bacillati</taxon>
        <taxon>Actinomycetota</taxon>
        <taxon>Actinomycetes</taxon>
        <taxon>Kitasatosporales</taxon>
        <taxon>Streptomycetaceae</taxon>
        <taxon>Streptomyces</taxon>
    </lineage>
</organism>
<reference evidence="3" key="1">
    <citation type="submission" date="2016-10" db="EMBL/GenBank/DDBJ databases">
        <authorList>
            <person name="Varghese N."/>
            <person name="Submissions S."/>
        </authorList>
    </citation>
    <scope>NUCLEOTIDE SEQUENCE [LARGE SCALE GENOMIC DNA]</scope>
    <source>
        <strain evidence="3">PL19</strain>
    </source>
</reference>
<evidence type="ECO:0000256" key="1">
    <source>
        <dbReference type="SAM" id="SignalP"/>
    </source>
</evidence>
<feature type="chain" id="PRO_5039316950" description="Peptidase inhibitor family I36" evidence="1">
    <location>
        <begin position="25"/>
        <end position="115"/>
    </location>
</feature>
<gene>
    <name evidence="2" type="ORF">SAMN05192584_105279</name>
</gene>
<dbReference type="AlphaFoldDB" id="A0A1I3Z126"/>
<accession>A0A1I3Z126</accession>
<keyword evidence="3" id="KW-1185">Reference proteome</keyword>
<dbReference type="EMBL" id="FOSG01000005">
    <property type="protein sequence ID" value="SFK37747.1"/>
    <property type="molecule type" value="Genomic_DNA"/>
</dbReference>
<protein>
    <recommendedName>
        <fullName evidence="4">Peptidase inhibitor family I36</fullName>
    </recommendedName>
</protein>
<dbReference type="OrthoDB" id="4324547at2"/>
<evidence type="ECO:0000313" key="3">
    <source>
        <dbReference type="Proteomes" id="UP000198928"/>
    </source>
</evidence>
<name>A0A1I3Z126_9ACTN</name>
<feature type="signal peptide" evidence="1">
    <location>
        <begin position="1"/>
        <end position="24"/>
    </location>
</feature>
<sequence>MKKTARRAVAISGMTLAIGATLGAAPAFGFYAWQGDDYAYTTNGGRNAEVCDWEADGNKIKAQYRRDGSDTIKNWWNELGDGSCYPTPEGREINKMRVVEQRFAAPDVEGKWYYR</sequence>
<proteinExistence type="predicted"/>
<evidence type="ECO:0008006" key="4">
    <source>
        <dbReference type="Google" id="ProtNLM"/>
    </source>
</evidence>
<evidence type="ECO:0000313" key="2">
    <source>
        <dbReference type="EMBL" id="SFK37747.1"/>
    </source>
</evidence>
<dbReference type="RefSeq" id="WP_093849154.1">
    <property type="nucleotide sequence ID" value="NZ_FOSG01000005.1"/>
</dbReference>
<dbReference type="Proteomes" id="UP000198928">
    <property type="component" value="Unassembled WGS sequence"/>
</dbReference>
<keyword evidence="1" id="KW-0732">Signal</keyword>